<reference evidence="4 5" key="1">
    <citation type="journal article" date="2010" name="Nature">
        <title>Genome sequencing and analysis of the model grass Brachypodium distachyon.</title>
        <authorList>
            <consortium name="International Brachypodium Initiative"/>
        </authorList>
    </citation>
    <scope>NUCLEOTIDE SEQUENCE [LARGE SCALE GENOMIC DNA]</scope>
    <source>
        <strain evidence="4">Bd21</strain>
        <strain evidence="5">cv. Bd21</strain>
    </source>
</reference>
<sequence length="249" mass="28433">MLSGEEDSSTGKLQFDRDSEESFQEKRTALAGVVLKANVPIEVHASKVYTRTIFEQFGLALYESGQYLLDELEPGKLYLARHTRAVAKEKWCKVVFHVRVDRSSEEFDCECGYFEHAGMLCCHTLKVMVHLGYESIPDRYVLKRWTKDARDILPPNLVRYQKDRGVPNCSSYRHSSLQLTCLEVNALGDANMQCYEKAMRVMLKLKNDLLPMSKVKDGLGVEVREKELHQVKMDAPASDEHEVRGVIVS</sequence>
<evidence type="ECO:0000313" key="6">
    <source>
        <dbReference type="Proteomes" id="UP000008810"/>
    </source>
</evidence>
<dbReference type="EMBL" id="CM000883">
    <property type="protein sequence ID" value="PNT65585.1"/>
    <property type="molecule type" value="Genomic_DNA"/>
</dbReference>
<evidence type="ECO:0000256" key="2">
    <source>
        <dbReference type="SAM" id="MobiDB-lite"/>
    </source>
</evidence>
<organism evidence="4">
    <name type="scientific">Brachypodium distachyon</name>
    <name type="common">Purple false brome</name>
    <name type="synonym">Trachynia distachya</name>
    <dbReference type="NCBI Taxonomy" id="15368"/>
    <lineage>
        <taxon>Eukaryota</taxon>
        <taxon>Viridiplantae</taxon>
        <taxon>Streptophyta</taxon>
        <taxon>Embryophyta</taxon>
        <taxon>Tracheophyta</taxon>
        <taxon>Spermatophyta</taxon>
        <taxon>Magnoliopsida</taxon>
        <taxon>Liliopsida</taxon>
        <taxon>Poales</taxon>
        <taxon>Poaceae</taxon>
        <taxon>BOP clade</taxon>
        <taxon>Pooideae</taxon>
        <taxon>Stipodae</taxon>
        <taxon>Brachypodieae</taxon>
        <taxon>Brachypodium</taxon>
    </lineage>
</organism>
<keyword evidence="6" id="KW-1185">Reference proteome</keyword>
<accession>A0A2K2CU95</accession>
<dbReference type="InterPro" id="IPR007527">
    <property type="entry name" value="Znf_SWIM"/>
</dbReference>
<keyword evidence="1" id="KW-0862">Zinc</keyword>
<dbReference type="PANTHER" id="PTHR47482:SF5">
    <property type="entry name" value="FAR1 DOMAIN-CONTAINING PROTEIN"/>
    <property type="match status" value="1"/>
</dbReference>
<proteinExistence type="predicted"/>
<dbReference type="PROSITE" id="PS50966">
    <property type="entry name" value="ZF_SWIM"/>
    <property type="match status" value="1"/>
</dbReference>
<gene>
    <name evidence="5" type="primary">LOC112272425</name>
    <name evidence="4" type="ORF">BRADI_4g44732v3</name>
</gene>
<evidence type="ECO:0000313" key="5">
    <source>
        <dbReference type="EnsemblPlants" id="PNT65585"/>
    </source>
</evidence>
<dbReference type="ExpressionAtlas" id="A0A2K2CU95">
    <property type="expression patterns" value="baseline"/>
</dbReference>
<dbReference type="OrthoDB" id="681484at2759"/>
<keyword evidence="1" id="KW-0479">Metal-binding</keyword>
<evidence type="ECO:0000259" key="3">
    <source>
        <dbReference type="PROSITE" id="PS50966"/>
    </source>
</evidence>
<dbReference type="RefSeq" id="XP_024318918.1">
    <property type="nucleotide sequence ID" value="XM_024463150.1"/>
</dbReference>
<name>A0A2K2CU95_BRADI</name>
<dbReference type="EnsemblPlants" id="PNT65585">
    <property type="protein sequence ID" value="PNT65585"/>
    <property type="gene ID" value="BRADI_4g44732v3"/>
</dbReference>
<feature type="region of interest" description="Disordered" evidence="2">
    <location>
        <begin position="1"/>
        <end position="20"/>
    </location>
</feature>
<dbReference type="Proteomes" id="UP000008810">
    <property type="component" value="Chromosome 4"/>
</dbReference>
<dbReference type="AlphaFoldDB" id="A0A2K2CU95"/>
<reference evidence="5" key="3">
    <citation type="submission" date="2018-08" db="UniProtKB">
        <authorList>
            <consortium name="EnsemblPlants"/>
        </authorList>
    </citation>
    <scope>IDENTIFICATION</scope>
    <source>
        <strain evidence="5">cv. Bd21</strain>
    </source>
</reference>
<evidence type="ECO:0000256" key="1">
    <source>
        <dbReference type="PROSITE-ProRule" id="PRU00325"/>
    </source>
</evidence>
<dbReference type="GeneID" id="112272425"/>
<protein>
    <recommendedName>
        <fullName evidence="3">SWIM-type domain-containing protein</fullName>
    </recommendedName>
</protein>
<reference evidence="4" key="2">
    <citation type="submission" date="2017-06" db="EMBL/GenBank/DDBJ databases">
        <title>WGS assembly of Brachypodium distachyon.</title>
        <authorList>
            <consortium name="The International Brachypodium Initiative"/>
            <person name="Lucas S."/>
            <person name="Harmon-Smith M."/>
            <person name="Lail K."/>
            <person name="Tice H."/>
            <person name="Grimwood J."/>
            <person name="Bruce D."/>
            <person name="Barry K."/>
            <person name="Shu S."/>
            <person name="Lindquist E."/>
            <person name="Wang M."/>
            <person name="Pitluck S."/>
            <person name="Vogel J.P."/>
            <person name="Garvin D.F."/>
            <person name="Mockler T.C."/>
            <person name="Schmutz J."/>
            <person name="Rokhsar D."/>
            <person name="Bevan M.W."/>
        </authorList>
    </citation>
    <scope>NUCLEOTIDE SEQUENCE</scope>
    <source>
        <strain evidence="4">Bd21</strain>
    </source>
</reference>
<keyword evidence="1" id="KW-0863">Zinc-finger</keyword>
<feature type="domain" description="SWIM-type" evidence="3">
    <location>
        <begin position="96"/>
        <end position="132"/>
    </location>
</feature>
<evidence type="ECO:0000313" key="4">
    <source>
        <dbReference type="EMBL" id="PNT65585.1"/>
    </source>
</evidence>
<dbReference type="Gramene" id="PNT65585">
    <property type="protein sequence ID" value="PNT65585"/>
    <property type="gene ID" value="BRADI_4g44732v3"/>
</dbReference>
<dbReference type="GO" id="GO:0008270">
    <property type="term" value="F:zinc ion binding"/>
    <property type="evidence" value="ECO:0007669"/>
    <property type="project" value="UniProtKB-KW"/>
</dbReference>
<dbReference type="STRING" id="15368.A0A2K2CU95"/>
<dbReference type="PANTHER" id="PTHR47482">
    <property type="entry name" value="OS11G0632001 PROTEIN"/>
    <property type="match status" value="1"/>
</dbReference>